<keyword evidence="2" id="KW-1185">Reference proteome</keyword>
<feature type="non-terminal residue" evidence="1">
    <location>
        <position position="1"/>
    </location>
</feature>
<feature type="non-terminal residue" evidence="1">
    <location>
        <position position="40"/>
    </location>
</feature>
<evidence type="ECO:0000313" key="1">
    <source>
        <dbReference type="EMBL" id="CAG8801698.1"/>
    </source>
</evidence>
<comment type="caution">
    <text evidence="1">The sequence shown here is derived from an EMBL/GenBank/DDBJ whole genome shotgun (WGS) entry which is preliminary data.</text>
</comment>
<organism evidence="1 2">
    <name type="scientific">Dentiscutata erythropus</name>
    <dbReference type="NCBI Taxonomy" id="1348616"/>
    <lineage>
        <taxon>Eukaryota</taxon>
        <taxon>Fungi</taxon>
        <taxon>Fungi incertae sedis</taxon>
        <taxon>Mucoromycota</taxon>
        <taxon>Glomeromycotina</taxon>
        <taxon>Glomeromycetes</taxon>
        <taxon>Diversisporales</taxon>
        <taxon>Gigasporaceae</taxon>
        <taxon>Dentiscutata</taxon>
    </lineage>
</organism>
<proteinExistence type="predicted"/>
<name>A0A9N9JYA0_9GLOM</name>
<sequence length="40" mass="4536">FSDTNHTANFLTNEIQKVLIDIEVKKFISIVTDAESNINL</sequence>
<gene>
    <name evidence="1" type="ORF">DERYTH_LOCUS23511</name>
</gene>
<dbReference type="EMBL" id="CAJVPY010036162">
    <property type="protein sequence ID" value="CAG8801698.1"/>
    <property type="molecule type" value="Genomic_DNA"/>
</dbReference>
<dbReference type="Proteomes" id="UP000789405">
    <property type="component" value="Unassembled WGS sequence"/>
</dbReference>
<protein>
    <submittedName>
        <fullName evidence="1">19804_t:CDS:1</fullName>
    </submittedName>
</protein>
<reference evidence="1" key="1">
    <citation type="submission" date="2021-06" db="EMBL/GenBank/DDBJ databases">
        <authorList>
            <person name="Kallberg Y."/>
            <person name="Tangrot J."/>
            <person name="Rosling A."/>
        </authorList>
    </citation>
    <scope>NUCLEOTIDE SEQUENCE</scope>
    <source>
        <strain evidence="1">MA453B</strain>
    </source>
</reference>
<dbReference type="AlphaFoldDB" id="A0A9N9JYA0"/>
<dbReference type="OrthoDB" id="2419618at2759"/>
<accession>A0A9N9JYA0</accession>
<evidence type="ECO:0000313" key="2">
    <source>
        <dbReference type="Proteomes" id="UP000789405"/>
    </source>
</evidence>